<name>A0A542XDN7_9MICO</name>
<dbReference type="AlphaFoldDB" id="A0A542XDN7"/>
<keyword evidence="3" id="KW-1185">Reference proteome</keyword>
<comment type="caution">
    <text evidence="2">The sequence shown here is derived from an EMBL/GenBank/DDBJ whole genome shotgun (WGS) entry which is preliminary data.</text>
</comment>
<keyword evidence="1" id="KW-1133">Transmembrane helix</keyword>
<evidence type="ECO:0008006" key="4">
    <source>
        <dbReference type="Google" id="ProtNLM"/>
    </source>
</evidence>
<evidence type="ECO:0000256" key="1">
    <source>
        <dbReference type="SAM" id="Phobius"/>
    </source>
</evidence>
<proteinExistence type="predicted"/>
<dbReference type="RefSeq" id="WP_392423936.1">
    <property type="nucleotide sequence ID" value="NZ_CP170994.1"/>
</dbReference>
<dbReference type="Proteomes" id="UP000318336">
    <property type="component" value="Unassembled WGS sequence"/>
</dbReference>
<feature type="transmembrane region" description="Helical" evidence="1">
    <location>
        <begin position="21"/>
        <end position="45"/>
    </location>
</feature>
<gene>
    <name evidence="2" type="ORF">FB554_2022</name>
</gene>
<evidence type="ECO:0000313" key="3">
    <source>
        <dbReference type="Proteomes" id="UP000318336"/>
    </source>
</evidence>
<evidence type="ECO:0000313" key="2">
    <source>
        <dbReference type="EMBL" id="TQL33866.1"/>
    </source>
</evidence>
<sequence length="155" mass="16271">MTVLAATLLQRLRRRRRERGSAIVEFVFLGVLVTLPVFYLVVALARLQAGAYAVSAASREAGRTFVTAESSGAAPARARSAAAIAFADQGFPGQGQVAITCSAAPCLTRDAQVGTQATLEVPLPFVPGFVSDVVPTAITVTARHVESVDRFGEQP</sequence>
<reference evidence="2 3" key="1">
    <citation type="submission" date="2019-06" db="EMBL/GenBank/DDBJ databases">
        <title>Sequencing the genomes of 1000 actinobacteria strains.</title>
        <authorList>
            <person name="Klenk H.-P."/>
        </authorList>
    </citation>
    <scope>NUCLEOTIDE SEQUENCE [LARGE SCALE GENOMIC DNA]</scope>
    <source>
        <strain evidence="2 3">DSM 24617</strain>
    </source>
</reference>
<keyword evidence="1" id="KW-0472">Membrane</keyword>
<keyword evidence="1" id="KW-0812">Transmembrane</keyword>
<protein>
    <recommendedName>
        <fullName evidence="4">Flp pilus assembly protein TadG</fullName>
    </recommendedName>
</protein>
<accession>A0A542XDN7</accession>
<dbReference type="EMBL" id="VFOK01000001">
    <property type="protein sequence ID" value="TQL33866.1"/>
    <property type="molecule type" value="Genomic_DNA"/>
</dbReference>
<organism evidence="2 3">
    <name type="scientific">Barrientosiimonas humi</name>
    <dbReference type="NCBI Taxonomy" id="999931"/>
    <lineage>
        <taxon>Bacteria</taxon>
        <taxon>Bacillati</taxon>
        <taxon>Actinomycetota</taxon>
        <taxon>Actinomycetes</taxon>
        <taxon>Micrococcales</taxon>
        <taxon>Dermacoccaceae</taxon>
        <taxon>Barrientosiimonas</taxon>
    </lineage>
</organism>